<protein>
    <submittedName>
        <fullName evidence="1">Alpha/beta hydrolase family protein</fullName>
        <ecNumber evidence="1">3.4.-.-</ecNumber>
    </submittedName>
</protein>
<dbReference type="GO" id="GO:0016787">
    <property type="term" value="F:hydrolase activity"/>
    <property type="evidence" value="ECO:0007669"/>
    <property type="project" value="UniProtKB-KW"/>
</dbReference>
<gene>
    <name evidence="1" type="ORF">ACFQMA_18815</name>
</gene>
<comment type="caution">
    <text evidence="1">The sequence shown here is derived from an EMBL/GenBank/DDBJ whole genome shotgun (WGS) entry which is preliminary data.</text>
</comment>
<accession>A0ABD5Y846</accession>
<reference evidence="1 2" key="1">
    <citation type="journal article" date="2019" name="Int. J. Syst. Evol. Microbiol.">
        <title>The Global Catalogue of Microorganisms (GCM) 10K type strain sequencing project: providing services to taxonomists for standard genome sequencing and annotation.</title>
        <authorList>
            <consortium name="The Broad Institute Genomics Platform"/>
            <consortium name="The Broad Institute Genome Sequencing Center for Infectious Disease"/>
            <person name="Wu L."/>
            <person name="Ma J."/>
        </authorList>
    </citation>
    <scope>NUCLEOTIDE SEQUENCE [LARGE SCALE GENOMIC DNA]</scope>
    <source>
        <strain evidence="1 2">XZYJT29</strain>
    </source>
</reference>
<dbReference type="PANTHER" id="PTHR47381">
    <property type="entry name" value="ALPHA/BETA-HYDROLASES SUPERFAMILY PROTEIN"/>
    <property type="match status" value="1"/>
</dbReference>
<dbReference type="Proteomes" id="UP001596432">
    <property type="component" value="Unassembled WGS sequence"/>
</dbReference>
<dbReference type="InterPro" id="IPR029058">
    <property type="entry name" value="AB_hydrolase_fold"/>
</dbReference>
<keyword evidence="1" id="KW-0378">Hydrolase</keyword>
<evidence type="ECO:0000313" key="1">
    <source>
        <dbReference type="EMBL" id="MFC7141874.1"/>
    </source>
</evidence>
<dbReference type="RefSeq" id="WP_274322952.1">
    <property type="nucleotide sequence ID" value="NZ_CP118158.1"/>
</dbReference>
<organism evidence="1 2">
    <name type="scientific">Halosimplex aquaticum</name>
    <dbReference type="NCBI Taxonomy" id="3026162"/>
    <lineage>
        <taxon>Archaea</taxon>
        <taxon>Methanobacteriati</taxon>
        <taxon>Methanobacteriota</taxon>
        <taxon>Stenosarchaea group</taxon>
        <taxon>Halobacteria</taxon>
        <taxon>Halobacteriales</taxon>
        <taxon>Haloarculaceae</taxon>
        <taxon>Halosimplex</taxon>
    </lineage>
</organism>
<dbReference type="GeneID" id="78822202"/>
<dbReference type="Pfam" id="PF12715">
    <property type="entry name" value="Abhydrolase_7"/>
    <property type="match status" value="1"/>
</dbReference>
<proteinExistence type="predicted"/>
<sequence length="345" mass="38172">MDDTEFDPGAWTSRLFRDHERRYAYDGETGDALRAWQAAFREDLRSVLGQDVIADAGVPSLAPTRTDSESLDGYERQRWTIQTETGLRLPFYLLLPDDPDPPYPTVLVAHGHGDGAKEVAVGRAETDEQRRQIEEDERDIAVQAVERGYAALAPDMRGMGELTNPADEEMGYRTCHTMQLHAQLFGRSLVGDRVWDVTRLIDFVEGRDDLDDGRIALTGHSGGGAVTLFAAAIDERIDVAAPSSYFCTFEDSIASIDHCECNYLPGVLGLGEMWDVAGLIAPRPFVAVAGREDEIFPIDGVFRSFDRLSEIYEAAGALDRCELVVGPGGHRYYADGVWPFVAQHL</sequence>
<name>A0ABD5Y846_9EURY</name>
<dbReference type="PANTHER" id="PTHR47381:SF3">
    <property type="entry name" value="ALPHA_BETA-HYDROLASES SUPERFAMILY PROTEIN"/>
    <property type="match status" value="1"/>
</dbReference>
<evidence type="ECO:0000313" key="2">
    <source>
        <dbReference type="Proteomes" id="UP001596432"/>
    </source>
</evidence>
<dbReference type="AlphaFoldDB" id="A0ABD5Y846"/>
<dbReference type="EC" id="3.4.-.-" evidence="1"/>
<keyword evidence="2" id="KW-1185">Reference proteome</keyword>
<dbReference type="SUPFAM" id="SSF53474">
    <property type="entry name" value="alpha/beta-Hydrolases"/>
    <property type="match status" value="1"/>
</dbReference>
<dbReference type="InterPro" id="IPR025890">
    <property type="entry name" value="Abhydrolase_bac"/>
</dbReference>
<dbReference type="EMBL" id="JBHTAS010000001">
    <property type="protein sequence ID" value="MFC7141874.1"/>
    <property type="molecule type" value="Genomic_DNA"/>
</dbReference>
<dbReference type="Gene3D" id="3.40.50.1820">
    <property type="entry name" value="alpha/beta hydrolase"/>
    <property type="match status" value="1"/>
</dbReference>